<evidence type="ECO:0000256" key="1">
    <source>
        <dbReference type="ARBA" id="ARBA00022801"/>
    </source>
</evidence>
<dbReference type="PRINTS" id="PR00111">
    <property type="entry name" value="ABHYDROLASE"/>
</dbReference>
<evidence type="ECO:0000256" key="2">
    <source>
        <dbReference type="SAM" id="Phobius"/>
    </source>
</evidence>
<dbReference type="SUPFAM" id="SSF53474">
    <property type="entry name" value="alpha/beta-Hydrolases"/>
    <property type="match status" value="1"/>
</dbReference>
<feature type="transmembrane region" description="Helical" evidence="2">
    <location>
        <begin position="90"/>
        <end position="108"/>
    </location>
</feature>
<gene>
    <name evidence="4" type="ORF">K5V21_06440</name>
</gene>
<sequence length="269" mass="30531">MYYQKISKDVKIAVNDINPSGNPTVLFIHGWPLTSEVFEYQYNILPKYNIRCISIDIRGFGKSDKPFEGYSYDDLADDLYKIIKNIDVKSLILAGFSMGGAIAIRYMARHKGYKVSKLALLGAAAPSFTKYPGYPYGTSKEDVDVIIKAIYKDRPKAISDFGKKIFASNVSEEFRSWFSLISLKSTGYATIKTAISLRDENMFDDLKCIKVPTGIFHGMLDEICPFEFALELNKNIHGSTLYAFEESGHGLFYDQLDEFNKRLIKFICK</sequence>
<dbReference type="InterPro" id="IPR050266">
    <property type="entry name" value="AB_hydrolase_sf"/>
</dbReference>
<feature type="domain" description="AB hydrolase-1" evidence="3">
    <location>
        <begin position="23"/>
        <end position="128"/>
    </location>
</feature>
<comment type="caution">
    <text evidence="4">The sequence shown here is derived from an EMBL/GenBank/DDBJ whole genome shotgun (WGS) entry which is preliminary data.</text>
</comment>
<keyword evidence="2" id="KW-0472">Membrane</keyword>
<organism evidence="4 5">
    <name type="scientific">Clostridium sardiniense</name>
    <name type="common">Clostridium absonum</name>
    <dbReference type="NCBI Taxonomy" id="29369"/>
    <lineage>
        <taxon>Bacteria</taxon>
        <taxon>Bacillati</taxon>
        <taxon>Bacillota</taxon>
        <taxon>Clostridia</taxon>
        <taxon>Eubacteriales</taxon>
        <taxon>Clostridiaceae</taxon>
        <taxon>Clostridium</taxon>
    </lineage>
</organism>
<dbReference type="GO" id="GO:0016787">
    <property type="term" value="F:hydrolase activity"/>
    <property type="evidence" value="ECO:0007669"/>
    <property type="project" value="UniProtKB-KW"/>
</dbReference>
<evidence type="ECO:0000259" key="3">
    <source>
        <dbReference type="Pfam" id="PF00561"/>
    </source>
</evidence>
<name>A0ABS7KWA8_CLOSR</name>
<dbReference type="Proteomes" id="UP001299068">
    <property type="component" value="Unassembled WGS sequence"/>
</dbReference>
<dbReference type="PRINTS" id="PR00412">
    <property type="entry name" value="EPOXHYDRLASE"/>
</dbReference>
<dbReference type="Pfam" id="PF00561">
    <property type="entry name" value="Abhydrolase_1"/>
    <property type="match status" value="1"/>
</dbReference>
<dbReference type="InterPro" id="IPR000639">
    <property type="entry name" value="Epox_hydrolase-like"/>
</dbReference>
<dbReference type="InterPro" id="IPR000073">
    <property type="entry name" value="AB_hydrolase_1"/>
</dbReference>
<keyword evidence="1 4" id="KW-0378">Hydrolase</keyword>
<dbReference type="EMBL" id="JAIKTU010000004">
    <property type="protein sequence ID" value="MBY0755091.1"/>
    <property type="molecule type" value="Genomic_DNA"/>
</dbReference>
<dbReference type="Gene3D" id="3.40.50.1820">
    <property type="entry name" value="alpha/beta hydrolase"/>
    <property type="match status" value="1"/>
</dbReference>
<dbReference type="InterPro" id="IPR029058">
    <property type="entry name" value="AB_hydrolase_fold"/>
</dbReference>
<reference evidence="4 5" key="1">
    <citation type="journal article" date="2021" name="Cell Host Microbe">
        <title>in vivo commensal control of Clostridioides difficile virulence.</title>
        <authorList>
            <person name="Girinathan B.P."/>
            <person name="Dibenedetto N."/>
            <person name="Worley J.N."/>
            <person name="Peltier J."/>
            <person name="Arrieta-Ortiz M.L."/>
            <person name="Rupa Christinal Immanuel S."/>
            <person name="Lavin R."/>
            <person name="Delaney M.L."/>
            <person name="Cummins C."/>
            <person name="Hoffmann M."/>
            <person name="Luo Y."/>
            <person name="Gonzalez-Escalona N."/>
            <person name="Allard M."/>
            <person name="Onderdonk A.B."/>
            <person name="Gerber G.K."/>
            <person name="Sonenshein A.L."/>
            <person name="Baliga N."/>
            <person name="Dupuy B."/>
            <person name="Bry L."/>
        </authorList>
    </citation>
    <scope>NUCLEOTIDE SEQUENCE [LARGE SCALE GENOMIC DNA]</scope>
    <source>
        <strain evidence="4 5">DSM 599</strain>
    </source>
</reference>
<dbReference type="PANTHER" id="PTHR43798">
    <property type="entry name" value="MONOACYLGLYCEROL LIPASE"/>
    <property type="match status" value="1"/>
</dbReference>
<accession>A0ABS7KWA8</accession>
<keyword evidence="2" id="KW-1133">Transmembrane helix</keyword>
<evidence type="ECO:0000313" key="5">
    <source>
        <dbReference type="Proteomes" id="UP001299068"/>
    </source>
</evidence>
<keyword evidence="2" id="KW-0812">Transmembrane</keyword>
<dbReference type="RefSeq" id="WP_221860090.1">
    <property type="nucleotide sequence ID" value="NZ_JAIKTU010000004.1"/>
</dbReference>
<evidence type="ECO:0000313" key="4">
    <source>
        <dbReference type="EMBL" id="MBY0755091.1"/>
    </source>
</evidence>
<keyword evidence="5" id="KW-1185">Reference proteome</keyword>
<proteinExistence type="predicted"/>
<protein>
    <submittedName>
        <fullName evidence="4">Alpha/beta hydrolase</fullName>
    </submittedName>
</protein>
<dbReference type="PANTHER" id="PTHR43798:SF31">
    <property type="entry name" value="AB HYDROLASE SUPERFAMILY PROTEIN YCLE"/>
    <property type="match status" value="1"/>
</dbReference>